<comment type="caution">
    <text evidence="6">The sequence shown here is derived from an EMBL/GenBank/DDBJ whole genome shotgun (WGS) entry which is preliminary data.</text>
</comment>
<comment type="catalytic activity">
    <reaction evidence="5">
        <text>glucuronate acceptor + UDP-alpha-D-glucuronate = acceptor beta-D-glucuronoside + UDP + H(+)</text>
        <dbReference type="Rhea" id="RHEA:21032"/>
        <dbReference type="ChEBI" id="CHEBI:15378"/>
        <dbReference type="ChEBI" id="CHEBI:58052"/>
        <dbReference type="ChEBI" id="CHEBI:58223"/>
        <dbReference type="ChEBI" id="CHEBI:132367"/>
        <dbReference type="ChEBI" id="CHEBI:132368"/>
        <dbReference type="EC" id="2.4.1.17"/>
    </reaction>
</comment>
<accession>A0AAN8WV64</accession>
<dbReference type="Proteomes" id="UP001381693">
    <property type="component" value="Unassembled WGS sequence"/>
</dbReference>
<dbReference type="CDD" id="cd03784">
    <property type="entry name" value="GT1_Gtf-like"/>
    <property type="match status" value="1"/>
</dbReference>
<evidence type="ECO:0000313" key="7">
    <source>
        <dbReference type="Proteomes" id="UP001381693"/>
    </source>
</evidence>
<organism evidence="6 7">
    <name type="scientific">Halocaridina rubra</name>
    <name type="common">Hawaiian red shrimp</name>
    <dbReference type="NCBI Taxonomy" id="373956"/>
    <lineage>
        <taxon>Eukaryota</taxon>
        <taxon>Metazoa</taxon>
        <taxon>Ecdysozoa</taxon>
        <taxon>Arthropoda</taxon>
        <taxon>Crustacea</taxon>
        <taxon>Multicrustacea</taxon>
        <taxon>Malacostraca</taxon>
        <taxon>Eumalacostraca</taxon>
        <taxon>Eucarida</taxon>
        <taxon>Decapoda</taxon>
        <taxon>Pleocyemata</taxon>
        <taxon>Caridea</taxon>
        <taxon>Atyoidea</taxon>
        <taxon>Atyidae</taxon>
        <taxon>Halocaridina</taxon>
    </lineage>
</organism>
<evidence type="ECO:0000256" key="1">
    <source>
        <dbReference type="ARBA" id="ARBA00009995"/>
    </source>
</evidence>
<dbReference type="EC" id="2.4.1.17" evidence="5"/>
<feature type="transmembrane region" description="Helical" evidence="5">
    <location>
        <begin position="486"/>
        <end position="510"/>
    </location>
</feature>
<keyword evidence="7" id="KW-1185">Reference proteome</keyword>
<comment type="similarity">
    <text evidence="1 4">Belongs to the UDP-glycosyltransferase family.</text>
</comment>
<evidence type="ECO:0000313" key="6">
    <source>
        <dbReference type="EMBL" id="KAK7072886.1"/>
    </source>
</evidence>
<evidence type="ECO:0000256" key="5">
    <source>
        <dbReference type="RuleBase" id="RU362059"/>
    </source>
</evidence>
<proteinExistence type="inferred from homology"/>
<keyword evidence="3 4" id="KW-0808">Transferase</keyword>
<reference evidence="6 7" key="1">
    <citation type="submission" date="2023-11" db="EMBL/GenBank/DDBJ databases">
        <title>Halocaridina rubra genome assembly.</title>
        <authorList>
            <person name="Smith C."/>
        </authorList>
    </citation>
    <scope>NUCLEOTIDE SEQUENCE [LARGE SCALE GENOMIC DNA]</scope>
    <source>
        <strain evidence="6">EP-1</strain>
        <tissue evidence="6">Whole</tissue>
    </source>
</reference>
<feature type="signal peptide" evidence="5">
    <location>
        <begin position="1"/>
        <end position="21"/>
    </location>
</feature>
<sequence length="524" mass="59161">MLAKHLIFLFITLTQYGVSESAKILVLHPMYAGSHIFTLRALALSLVDEGHEVVVVRWKDSHNYPAFQHPNITEEILAINNTDGNVPYLTRDERASFLMPQELMWGKGTSWTALPVDAYFTVSAFCSSLLERDSLREELKRQKFDVAIVDLIFNECSLALAHNLGLPSVGYWAFTFAGGEPQYTTAFCPPSAVPFILSHYDDDMTLWQRIFNHFLAFASHIVMQTQFLVTNYQIQQYLPGTPSPANLLANISGMLINSHPAVDYPRLLPPSFLNVGGLQMHTPKPLPAELEHFISGSGDSGVVLFTMGFIFNPKVVPQYVVKAFMVAFGRLRQRVLMKLEEDYPNPPPNVKVVKWLPQQDILAHPKTVLFFTHCGMHGVMEALHHGVPMVGMPVFADQKDVLVRLEQKGVAKGVRKYATQEEIYNAITEVISNPRYRENARRISHIMKDNPVEPLKKAVWLVNHVIETKGAEHLKFSGRHLNWIQLYGLDVLAMGAIVFYVLGFHAIPLLRKSISPRKIKIKVN</sequence>
<dbReference type="SUPFAM" id="SSF53756">
    <property type="entry name" value="UDP-Glycosyltransferase/glycogen phosphorylase"/>
    <property type="match status" value="1"/>
</dbReference>
<dbReference type="FunFam" id="3.40.50.2000:FF:000021">
    <property type="entry name" value="UDP-glucuronosyltransferase"/>
    <property type="match status" value="1"/>
</dbReference>
<evidence type="ECO:0000256" key="2">
    <source>
        <dbReference type="ARBA" id="ARBA00022676"/>
    </source>
</evidence>
<comment type="subcellular location">
    <subcellularLocation>
        <location evidence="5">Membrane</location>
        <topology evidence="5">Single-pass membrane protein</topology>
    </subcellularLocation>
</comment>
<dbReference type="AlphaFoldDB" id="A0AAN8WV64"/>
<dbReference type="EMBL" id="JAXCGZ010013311">
    <property type="protein sequence ID" value="KAK7072886.1"/>
    <property type="molecule type" value="Genomic_DNA"/>
</dbReference>
<keyword evidence="5" id="KW-0812">Transmembrane</keyword>
<dbReference type="GO" id="GO:0016020">
    <property type="term" value="C:membrane"/>
    <property type="evidence" value="ECO:0007669"/>
    <property type="project" value="UniProtKB-SubCell"/>
</dbReference>
<keyword evidence="5" id="KW-1133">Transmembrane helix</keyword>
<gene>
    <name evidence="6" type="primary">UGT2B4</name>
    <name evidence="6" type="ORF">SK128_021081</name>
</gene>
<keyword evidence="5" id="KW-0732">Signal</keyword>
<dbReference type="GO" id="GO:0015020">
    <property type="term" value="F:glucuronosyltransferase activity"/>
    <property type="evidence" value="ECO:0007669"/>
    <property type="project" value="UniProtKB-EC"/>
</dbReference>
<dbReference type="PROSITE" id="PS00375">
    <property type="entry name" value="UDPGT"/>
    <property type="match status" value="1"/>
</dbReference>
<feature type="chain" id="PRO_5042664237" description="UDP-glucuronosyltransferase" evidence="5">
    <location>
        <begin position="22"/>
        <end position="524"/>
    </location>
</feature>
<keyword evidence="2 4" id="KW-0328">Glycosyltransferase</keyword>
<keyword evidence="5" id="KW-0472">Membrane</keyword>
<dbReference type="InterPro" id="IPR050271">
    <property type="entry name" value="UDP-glycosyltransferase"/>
</dbReference>
<dbReference type="PANTHER" id="PTHR48043:SF145">
    <property type="entry name" value="FI06409P-RELATED"/>
    <property type="match status" value="1"/>
</dbReference>
<name>A0AAN8WV64_HALRR</name>
<dbReference type="Pfam" id="PF00201">
    <property type="entry name" value="UDPGT"/>
    <property type="match status" value="1"/>
</dbReference>
<dbReference type="InterPro" id="IPR035595">
    <property type="entry name" value="UDP_glycos_trans_CS"/>
</dbReference>
<evidence type="ECO:0000256" key="4">
    <source>
        <dbReference type="RuleBase" id="RU003718"/>
    </source>
</evidence>
<dbReference type="PANTHER" id="PTHR48043">
    <property type="entry name" value="EG:EG0003.4 PROTEIN-RELATED"/>
    <property type="match status" value="1"/>
</dbReference>
<protein>
    <recommendedName>
        <fullName evidence="5">UDP-glucuronosyltransferase</fullName>
        <ecNumber evidence="5">2.4.1.17</ecNumber>
    </recommendedName>
</protein>
<dbReference type="Gene3D" id="3.40.50.2000">
    <property type="entry name" value="Glycogen Phosphorylase B"/>
    <property type="match status" value="2"/>
</dbReference>
<dbReference type="InterPro" id="IPR002213">
    <property type="entry name" value="UDP_glucos_trans"/>
</dbReference>
<evidence type="ECO:0000256" key="3">
    <source>
        <dbReference type="ARBA" id="ARBA00022679"/>
    </source>
</evidence>